<gene>
    <name evidence="1" type="ORF">LCGC14_2036690</name>
</gene>
<evidence type="ECO:0000313" key="1">
    <source>
        <dbReference type="EMBL" id="KKL77255.1"/>
    </source>
</evidence>
<feature type="non-terminal residue" evidence="1">
    <location>
        <position position="1"/>
    </location>
</feature>
<reference evidence="1" key="1">
    <citation type="journal article" date="2015" name="Nature">
        <title>Complex archaea that bridge the gap between prokaryotes and eukaryotes.</title>
        <authorList>
            <person name="Spang A."/>
            <person name="Saw J.H."/>
            <person name="Jorgensen S.L."/>
            <person name="Zaremba-Niedzwiedzka K."/>
            <person name="Martijn J."/>
            <person name="Lind A.E."/>
            <person name="van Eijk R."/>
            <person name="Schleper C."/>
            <person name="Guy L."/>
            <person name="Ettema T.J."/>
        </authorList>
    </citation>
    <scope>NUCLEOTIDE SEQUENCE</scope>
</reference>
<organism evidence="1">
    <name type="scientific">marine sediment metagenome</name>
    <dbReference type="NCBI Taxonomy" id="412755"/>
    <lineage>
        <taxon>unclassified sequences</taxon>
        <taxon>metagenomes</taxon>
        <taxon>ecological metagenomes</taxon>
    </lineage>
</organism>
<dbReference type="AlphaFoldDB" id="A0A0F9H6M4"/>
<accession>A0A0F9H6M4</accession>
<dbReference type="EMBL" id="LAZR01023805">
    <property type="protein sequence ID" value="KKL77255.1"/>
    <property type="molecule type" value="Genomic_DNA"/>
</dbReference>
<proteinExistence type="predicted"/>
<comment type="caution">
    <text evidence="1">The sequence shown here is derived from an EMBL/GenBank/DDBJ whole genome shotgun (WGS) entry which is preliminary data.</text>
</comment>
<sequence>RPTRACHDNHHTKEADLMPIKHCPVCDKHVDTLKPHIVGGTWDVFHLHCATDADHDQTGYYVLKVPRNT</sequence>
<protein>
    <submittedName>
        <fullName evidence="1">Uncharacterized protein</fullName>
    </submittedName>
</protein>
<name>A0A0F9H6M4_9ZZZZ</name>